<proteinExistence type="inferred from homology"/>
<dbReference type="GO" id="GO:0046872">
    <property type="term" value="F:metal ion binding"/>
    <property type="evidence" value="ECO:0007669"/>
    <property type="project" value="UniProtKB-KW"/>
</dbReference>
<dbReference type="GO" id="GO:0051536">
    <property type="term" value="F:iron-sulfur cluster binding"/>
    <property type="evidence" value="ECO:0007669"/>
    <property type="project" value="UniProtKB-KW"/>
</dbReference>
<dbReference type="InterPro" id="IPR015424">
    <property type="entry name" value="PyrdxlP-dep_Trfase"/>
</dbReference>
<evidence type="ECO:0000313" key="9">
    <source>
        <dbReference type="EMBL" id="PXX51739.1"/>
    </source>
</evidence>
<dbReference type="GeneID" id="86062780"/>
<evidence type="ECO:0000256" key="1">
    <source>
        <dbReference type="ARBA" id="ARBA00001933"/>
    </source>
</evidence>
<keyword evidence="3" id="KW-0479">Metal-binding</keyword>
<sequence>MEVYFDNSATTKVFPPVADLVMKVMTEDYGNPSAKHGKGMRAEQYIKEAAEIIAGTLKVSPKEIIFTSGGSESNNMALTRTAIANKRAGSHIISTSIEHASVYNPLAYLEEQGFEVTYLPVDHDGHISLEDLENAIREDTILVSIMYVNNEIGAVEPVEEIAKRIKKKNPAILFHVDGIQAYGKFVIRPKRQGIDLLSVSGHKIHAPKGIGFLYVDSRVKIKPLIYGGGQQRGMRSGTENVPGIAGLGEAAREMYQNHGEKMKQLYELKDYMIKRLDEVEGTTVNSLPGELSAPQIVSASFSGVRSEVLLHALEDKGIYVSSGSACSSNHPAVSGTLKGIGVKQELLDSTLRFSFGVFNTKNEVDICIAALKELLPVLRRYQRG</sequence>
<dbReference type="FunFam" id="3.40.640.10:FF:000084">
    <property type="entry name" value="IscS-like cysteine desulfurase"/>
    <property type="match status" value="1"/>
</dbReference>
<dbReference type="Pfam" id="PF00266">
    <property type="entry name" value="Aminotran_5"/>
    <property type="match status" value="1"/>
</dbReference>
<comment type="similarity">
    <text evidence="2">Belongs to the class-V pyridoxal-phosphate-dependent aminotransferase family. NifS/IscS subfamily.</text>
</comment>
<evidence type="ECO:0000256" key="7">
    <source>
        <dbReference type="RuleBase" id="RU004504"/>
    </source>
</evidence>
<name>A0A2V3YFD9_9FIRM</name>
<dbReference type="PANTHER" id="PTHR11601">
    <property type="entry name" value="CYSTEINE DESULFURYLASE FAMILY MEMBER"/>
    <property type="match status" value="1"/>
</dbReference>
<protein>
    <submittedName>
        <fullName evidence="9">Cysteine desulfurase</fullName>
    </submittedName>
</protein>
<dbReference type="EMBL" id="QJKD01000009">
    <property type="protein sequence ID" value="PXX51739.1"/>
    <property type="molecule type" value="Genomic_DNA"/>
</dbReference>
<dbReference type="InterPro" id="IPR015422">
    <property type="entry name" value="PyrdxlP-dep_Trfase_small"/>
</dbReference>
<dbReference type="InterPro" id="IPR016454">
    <property type="entry name" value="Cysteine_dSase"/>
</dbReference>
<dbReference type="PROSITE" id="PS00595">
    <property type="entry name" value="AA_TRANSFER_CLASS_5"/>
    <property type="match status" value="1"/>
</dbReference>
<evidence type="ECO:0000256" key="5">
    <source>
        <dbReference type="ARBA" id="ARBA00023004"/>
    </source>
</evidence>
<comment type="caution">
    <text evidence="9">The sequence shown here is derived from an EMBL/GenBank/DDBJ whole genome shotgun (WGS) entry which is preliminary data.</text>
</comment>
<dbReference type="PIRSF" id="PIRSF005572">
    <property type="entry name" value="NifS"/>
    <property type="match status" value="1"/>
</dbReference>
<keyword evidence="4" id="KW-0663">Pyridoxal phosphate</keyword>
<evidence type="ECO:0000256" key="2">
    <source>
        <dbReference type="ARBA" id="ARBA00006490"/>
    </source>
</evidence>
<dbReference type="Gene3D" id="3.40.640.10">
    <property type="entry name" value="Type I PLP-dependent aspartate aminotransferase-like (Major domain)"/>
    <property type="match status" value="1"/>
</dbReference>
<dbReference type="PANTHER" id="PTHR11601:SF50">
    <property type="entry name" value="CYSTEINE DESULFURASE ISCS 2-RELATED"/>
    <property type="match status" value="1"/>
</dbReference>
<dbReference type="AlphaFoldDB" id="A0A2V3YFD9"/>
<dbReference type="InterPro" id="IPR000192">
    <property type="entry name" value="Aminotrans_V_dom"/>
</dbReference>
<dbReference type="Gene3D" id="3.90.1150.10">
    <property type="entry name" value="Aspartate Aminotransferase, domain 1"/>
    <property type="match status" value="1"/>
</dbReference>
<comment type="cofactor">
    <cofactor evidence="1 7">
        <name>pyridoxal 5'-phosphate</name>
        <dbReference type="ChEBI" id="CHEBI:597326"/>
    </cofactor>
</comment>
<feature type="domain" description="Aminotransferase class V" evidence="8">
    <location>
        <begin position="3"/>
        <end position="365"/>
    </location>
</feature>
<dbReference type="SUPFAM" id="SSF53383">
    <property type="entry name" value="PLP-dependent transferases"/>
    <property type="match status" value="1"/>
</dbReference>
<dbReference type="InterPro" id="IPR015421">
    <property type="entry name" value="PyrdxlP-dep_Trfase_major"/>
</dbReference>
<evidence type="ECO:0000256" key="3">
    <source>
        <dbReference type="ARBA" id="ARBA00022723"/>
    </source>
</evidence>
<evidence type="ECO:0000259" key="8">
    <source>
        <dbReference type="Pfam" id="PF00266"/>
    </source>
</evidence>
<dbReference type="Gene3D" id="1.10.260.50">
    <property type="match status" value="1"/>
</dbReference>
<evidence type="ECO:0000256" key="4">
    <source>
        <dbReference type="ARBA" id="ARBA00022898"/>
    </source>
</evidence>
<keyword evidence="6" id="KW-0411">Iron-sulfur</keyword>
<evidence type="ECO:0000256" key="6">
    <source>
        <dbReference type="ARBA" id="ARBA00023014"/>
    </source>
</evidence>
<accession>A0A2V3YFD9</accession>
<dbReference type="InterPro" id="IPR020578">
    <property type="entry name" value="Aminotrans_V_PyrdxlP_BS"/>
</dbReference>
<evidence type="ECO:0000313" key="10">
    <source>
        <dbReference type="Proteomes" id="UP000248057"/>
    </source>
</evidence>
<keyword evidence="5" id="KW-0408">Iron</keyword>
<keyword evidence="10" id="KW-1185">Reference proteome</keyword>
<reference evidence="9 10" key="1">
    <citation type="submission" date="2018-05" db="EMBL/GenBank/DDBJ databases">
        <title>Genomic Encyclopedia of Type Strains, Phase IV (KMG-IV): sequencing the most valuable type-strain genomes for metagenomic binning, comparative biology and taxonomic classification.</title>
        <authorList>
            <person name="Goeker M."/>
        </authorList>
    </citation>
    <scope>NUCLEOTIDE SEQUENCE [LARGE SCALE GENOMIC DNA]</scope>
    <source>
        <strain evidence="9 10">DSM 24995</strain>
    </source>
</reference>
<dbReference type="GO" id="GO:0031071">
    <property type="term" value="F:cysteine desulfurase activity"/>
    <property type="evidence" value="ECO:0007669"/>
    <property type="project" value="UniProtKB-ARBA"/>
</dbReference>
<organism evidence="9 10">
    <name type="scientific">Hungatella effluvii</name>
    <dbReference type="NCBI Taxonomy" id="1096246"/>
    <lineage>
        <taxon>Bacteria</taxon>
        <taxon>Bacillati</taxon>
        <taxon>Bacillota</taxon>
        <taxon>Clostridia</taxon>
        <taxon>Lachnospirales</taxon>
        <taxon>Lachnospiraceae</taxon>
        <taxon>Hungatella</taxon>
    </lineage>
</organism>
<gene>
    <name evidence="9" type="ORF">DFR60_109143</name>
</gene>
<dbReference type="RefSeq" id="WP_110324063.1">
    <property type="nucleotide sequence ID" value="NZ_QJKD01000009.1"/>
</dbReference>
<dbReference type="Proteomes" id="UP000248057">
    <property type="component" value="Unassembled WGS sequence"/>
</dbReference>